<dbReference type="Proteomes" id="UP001596528">
    <property type="component" value="Unassembled WGS sequence"/>
</dbReference>
<evidence type="ECO:0000313" key="3">
    <source>
        <dbReference type="Proteomes" id="UP001596528"/>
    </source>
</evidence>
<dbReference type="PROSITE" id="PS50943">
    <property type="entry name" value="HTH_CROC1"/>
    <property type="match status" value="1"/>
</dbReference>
<dbReference type="Gene3D" id="1.10.260.40">
    <property type="entry name" value="lambda repressor-like DNA-binding domains"/>
    <property type="match status" value="1"/>
</dbReference>
<reference evidence="3" key="1">
    <citation type="journal article" date="2019" name="Int. J. Syst. Evol. Microbiol.">
        <title>The Global Catalogue of Microorganisms (GCM) 10K type strain sequencing project: providing services to taxonomists for standard genome sequencing and annotation.</title>
        <authorList>
            <consortium name="The Broad Institute Genomics Platform"/>
            <consortium name="The Broad Institute Genome Sequencing Center for Infectious Disease"/>
            <person name="Wu L."/>
            <person name="Ma J."/>
        </authorList>
    </citation>
    <scope>NUCLEOTIDE SEQUENCE [LARGE SCALE GENOMIC DNA]</scope>
    <source>
        <strain evidence="3">JCM 18657</strain>
    </source>
</reference>
<dbReference type="InterPro" id="IPR001387">
    <property type="entry name" value="Cro/C1-type_HTH"/>
</dbReference>
<dbReference type="RefSeq" id="WP_138790750.1">
    <property type="nucleotide sequence ID" value="NZ_JBHTGQ010000050.1"/>
</dbReference>
<gene>
    <name evidence="2" type="ORF">ACFQWB_16845</name>
</gene>
<dbReference type="InterPro" id="IPR010982">
    <property type="entry name" value="Lambda_DNA-bd_dom_sf"/>
</dbReference>
<dbReference type="SMART" id="SM00530">
    <property type="entry name" value="HTH_XRE"/>
    <property type="match status" value="1"/>
</dbReference>
<evidence type="ECO:0000259" key="1">
    <source>
        <dbReference type="PROSITE" id="PS50943"/>
    </source>
</evidence>
<organism evidence="2 3">
    <name type="scientific">Paenibacillus thermoaerophilus</name>
    <dbReference type="NCBI Taxonomy" id="1215385"/>
    <lineage>
        <taxon>Bacteria</taxon>
        <taxon>Bacillati</taxon>
        <taxon>Bacillota</taxon>
        <taxon>Bacilli</taxon>
        <taxon>Bacillales</taxon>
        <taxon>Paenibacillaceae</taxon>
        <taxon>Paenibacillus</taxon>
    </lineage>
</organism>
<dbReference type="EMBL" id="JBHTGQ010000050">
    <property type="protein sequence ID" value="MFC7751584.1"/>
    <property type="molecule type" value="Genomic_DNA"/>
</dbReference>
<dbReference type="CDD" id="cd00093">
    <property type="entry name" value="HTH_XRE"/>
    <property type="match status" value="1"/>
</dbReference>
<comment type="caution">
    <text evidence="2">The sequence shown here is derived from an EMBL/GenBank/DDBJ whole genome shotgun (WGS) entry which is preliminary data.</text>
</comment>
<sequence length="192" mass="22150">MNIADLIKSKRVKMELSYRELSEKTGVSHTYIRDVETGKYAPSFENAEKLANVLGIEMEQIILLTYQAQFRQSLFDLISTCHKYNVKMPYDKWLETSLPLQPLNCEDTVIHDFAMSTLNRLHNIADQSELTDRIKLLSELSSLQYNPQIFSCISDILHMITVLLLKSGNKPTEEMIQQISKILEKYSNEVSN</sequence>
<proteinExistence type="predicted"/>
<dbReference type="Pfam" id="PF01381">
    <property type="entry name" value="HTH_3"/>
    <property type="match status" value="1"/>
</dbReference>
<name>A0ABW2V9L0_9BACL</name>
<protein>
    <submittedName>
        <fullName evidence="2">Helix-turn-helix domain-containing protein</fullName>
    </submittedName>
</protein>
<accession>A0ABW2V9L0</accession>
<keyword evidence="3" id="KW-1185">Reference proteome</keyword>
<feature type="domain" description="HTH cro/C1-type" evidence="1">
    <location>
        <begin position="7"/>
        <end position="61"/>
    </location>
</feature>
<evidence type="ECO:0000313" key="2">
    <source>
        <dbReference type="EMBL" id="MFC7751584.1"/>
    </source>
</evidence>
<dbReference type="SUPFAM" id="SSF47413">
    <property type="entry name" value="lambda repressor-like DNA-binding domains"/>
    <property type="match status" value="1"/>
</dbReference>